<dbReference type="EMBL" id="CAUM01000024">
    <property type="protein sequence ID" value="CCV04097.1"/>
    <property type="molecule type" value="Genomic_DNA"/>
</dbReference>
<sequence>MATQYRHRDGDPISPPGWRPNIAQLLSRAQPIAATPQPHFCGVERFRLVCKMLCTSLGRGGTNLAGDFLIELG</sequence>
<evidence type="ECO:0000313" key="2">
    <source>
        <dbReference type="Proteomes" id="UP000012062"/>
    </source>
</evidence>
<gene>
    <name evidence="1" type="ORF">MESS2_120010</name>
</gene>
<keyword evidence="2" id="KW-1185">Reference proteome</keyword>
<evidence type="ECO:0000313" key="1">
    <source>
        <dbReference type="EMBL" id="CCV04097.1"/>
    </source>
</evidence>
<organism evidence="1 2">
    <name type="scientific">Mesorhizobium metallidurans STM 2683</name>
    <dbReference type="NCBI Taxonomy" id="1297569"/>
    <lineage>
        <taxon>Bacteria</taxon>
        <taxon>Pseudomonadati</taxon>
        <taxon>Pseudomonadota</taxon>
        <taxon>Alphaproteobacteria</taxon>
        <taxon>Hyphomicrobiales</taxon>
        <taxon>Phyllobacteriaceae</taxon>
        <taxon>Mesorhizobium</taxon>
    </lineage>
</organism>
<name>M5EI73_9HYPH</name>
<reference evidence="1 2" key="1">
    <citation type="submission" date="2013-02" db="EMBL/GenBank/DDBJ databases">
        <authorList>
            <person name="Genoscope - CEA"/>
        </authorList>
    </citation>
    <scope>NUCLEOTIDE SEQUENCE [LARGE SCALE GENOMIC DNA]</scope>
    <source>
        <strain evidence="1 2">STM 2683</strain>
    </source>
</reference>
<protein>
    <submittedName>
        <fullName evidence="1">Uncharacterized protein</fullName>
    </submittedName>
</protein>
<dbReference type="Proteomes" id="UP000012062">
    <property type="component" value="Unassembled WGS sequence"/>
</dbReference>
<dbReference type="AlphaFoldDB" id="M5EI73"/>
<proteinExistence type="predicted"/>
<accession>M5EI73</accession>
<dbReference type="STRING" id="1297569.MESS2_120010"/>
<comment type="caution">
    <text evidence="1">The sequence shown here is derived from an EMBL/GenBank/DDBJ whole genome shotgun (WGS) entry which is preliminary data.</text>
</comment>